<feature type="transmembrane region" description="Helical" evidence="1">
    <location>
        <begin position="27"/>
        <end position="47"/>
    </location>
</feature>
<feature type="transmembrane region" description="Helical" evidence="1">
    <location>
        <begin position="5"/>
        <end position="21"/>
    </location>
</feature>
<comment type="caution">
    <text evidence="2">The sequence shown here is derived from an EMBL/GenBank/DDBJ whole genome shotgun (WGS) entry which is preliminary data.</text>
</comment>
<gene>
    <name evidence="2" type="ORF">COT32_01750</name>
</gene>
<organism evidence="2 3">
    <name type="scientific">Candidatus Nealsonbacteria bacterium CG08_land_8_20_14_0_20_36_22</name>
    <dbReference type="NCBI Taxonomy" id="1974704"/>
    <lineage>
        <taxon>Bacteria</taxon>
        <taxon>Candidatus Nealsoniibacteriota</taxon>
    </lineage>
</organism>
<keyword evidence="1" id="KW-1133">Transmembrane helix</keyword>
<dbReference type="Proteomes" id="UP000231472">
    <property type="component" value="Unassembled WGS sequence"/>
</dbReference>
<evidence type="ECO:0000313" key="2">
    <source>
        <dbReference type="EMBL" id="PIS40093.1"/>
    </source>
</evidence>
<name>A0A2H0YQQ8_9BACT</name>
<keyword evidence="1" id="KW-0812">Transmembrane</keyword>
<protein>
    <submittedName>
        <fullName evidence="2">Uncharacterized protein</fullName>
    </submittedName>
</protein>
<reference evidence="3" key="1">
    <citation type="submission" date="2017-09" db="EMBL/GenBank/DDBJ databases">
        <title>Depth-based differentiation of microbial function through sediment-hosted aquifers and enrichment of novel symbionts in the deep terrestrial subsurface.</title>
        <authorList>
            <person name="Probst A.J."/>
            <person name="Ladd B."/>
            <person name="Jarett J.K."/>
            <person name="Geller-Mcgrath D.E."/>
            <person name="Sieber C.M.K."/>
            <person name="Emerson J.B."/>
            <person name="Anantharaman K."/>
            <person name="Thomas B.C."/>
            <person name="Malmstrom R."/>
            <person name="Stieglmeier M."/>
            <person name="Klingl A."/>
            <person name="Woyke T."/>
            <person name="Ryan C.M."/>
            <person name="Banfield J.F."/>
        </authorList>
    </citation>
    <scope>NUCLEOTIDE SEQUENCE [LARGE SCALE GENOMIC DNA]</scope>
</reference>
<dbReference type="AlphaFoldDB" id="A0A2H0YQQ8"/>
<sequence>MKILGIIDLVAAFILLTRVIAPAEIEIPLGILIGVVIILIIKALLNITGMGGIIDITTAALLIISSFWLLPFWILIIGAIAIGQKGVVSMFMGY</sequence>
<evidence type="ECO:0000256" key="1">
    <source>
        <dbReference type="SAM" id="Phobius"/>
    </source>
</evidence>
<feature type="transmembrane region" description="Helical" evidence="1">
    <location>
        <begin position="59"/>
        <end position="82"/>
    </location>
</feature>
<evidence type="ECO:0000313" key="3">
    <source>
        <dbReference type="Proteomes" id="UP000231472"/>
    </source>
</evidence>
<accession>A0A2H0YQQ8</accession>
<keyword evidence="1" id="KW-0472">Membrane</keyword>
<dbReference type="EMBL" id="PEYC01000032">
    <property type="protein sequence ID" value="PIS40093.1"/>
    <property type="molecule type" value="Genomic_DNA"/>
</dbReference>
<proteinExistence type="predicted"/>